<proteinExistence type="predicted"/>
<dbReference type="AlphaFoldDB" id="J9E104"/>
<comment type="caution">
    <text evidence="1">The sequence shown here is derived from an EMBL/GenBank/DDBJ whole genome shotgun (WGS) entry which is preliminary data.</text>
</comment>
<reference evidence="2" key="1">
    <citation type="submission" date="2012-08" db="EMBL/GenBank/DDBJ databases">
        <title>The Genome Sequence of Wuchereria bancrofti.</title>
        <authorList>
            <person name="Nutman T.B."/>
            <person name="Fink D.L."/>
            <person name="Russ C."/>
            <person name="Young S."/>
            <person name="Zeng Q."/>
            <person name="Koehrsen M."/>
            <person name="Alvarado L."/>
            <person name="Berlin A."/>
            <person name="Chapman S.B."/>
            <person name="Chen Z."/>
            <person name="Freedman E."/>
            <person name="Gellesch M."/>
            <person name="Goldberg J."/>
            <person name="Griggs A."/>
            <person name="Gujja S."/>
            <person name="Heilman E.R."/>
            <person name="Heiman D."/>
            <person name="Hepburn T."/>
            <person name="Howarth C."/>
            <person name="Jen D."/>
            <person name="Larson L."/>
            <person name="Lewis B."/>
            <person name="Mehta T."/>
            <person name="Park D."/>
            <person name="Pearson M."/>
            <person name="Roberts A."/>
            <person name="Saif S."/>
            <person name="Shea T."/>
            <person name="Shenoy N."/>
            <person name="Sisk P."/>
            <person name="Stolte C."/>
            <person name="Sykes S."/>
            <person name="Walk T."/>
            <person name="White J."/>
            <person name="Yandava C."/>
            <person name="Haas B."/>
            <person name="Henn M.R."/>
            <person name="Nusbaum C."/>
            <person name="Birren B."/>
        </authorList>
    </citation>
    <scope>NUCLEOTIDE SEQUENCE [LARGE SCALE GENOMIC DNA]</scope>
    <source>
        <strain evidence="2">NA</strain>
    </source>
</reference>
<protein>
    <submittedName>
        <fullName evidence="1">Uncharacterized protein</fullName>
    </submittedName>
</protein>
<dbReference type="EMBL" id="ADBV01009861">
    <property type="protein sequence ID" value="EJW75911.1"/>
    <property type="molecule type" value="Genomic_DNA"/>
</dbReference>
<sequence>MVRCRAKWALSFLLLAWLITVGYIVYHSYNSSLLNSFASIPARGIYTGAVLRE</sequence>
<dbReference type="Proteomes" id="UP000004810">
    <property type="component" value="Unassembled WGS sequence"/>
</dbReference>
<evidence type="ECO:0000313" key="1">
    <source>
        <dbReference type="EMBL" id="EJW75911.1"/>
    </source>
</evidence>
<gene>
    <name evidence="1" type="ORF">WUBG_13181</name>
</gene>
<feature type="non-terminal residue" evidence="1">
    <location>
        <position position="53"/>
    </location>
</feature>
<accession>J9E104</accession>
<evidence type="ECO:0000313" key="2">
    <source>
        <dbReference type="Proteomes" id="UP000004810"/>
    </source>
</evidence>
<name>J9E104_WUCBA</name>
<organism evidence="1 2">
    <name type="scientific">Wuchereria bancrofti</name>
    <dbReference type="NCBI Taxonomy" id="6293"/>
    <lineage>
        <taxon>Eukaryota</taxon>
        <taxon>Metazoa</taxon>
        <taxon>Ecdysozoa</taxon>
        <taxon>Nematoda</taxon>
        <taxon>Chromadorea</taxon>
        <taxon>Rhabditida</taxon>
        <taxon>Spirurina</taxon>
        <taxon>Spiruromorpha</taxon>
        <taxon>Filarioidea</taxon>
        <taxon>Onchocercidae</taxon>
        <taxon>Wuchereria</taxon>
    </lineage>
</organism>